<feature type="non-terminal residue" evidence="1">
    <location>
        <position position="1"/>
    </location>
</feature>
<organism evidence="1">
    <name type="scientific">marine sediment metagenome</name>
    <dbReference type="NCBI Taxonomy" id="412755"/>
    <lineage>
        <taxon>unclassified sequences</taxon>
        <taxon>metagenomes</taxon>
        <taxon>ecological metagenomes</taxon>
    </lineage>
</organism>
<accession>A0A0F8XR67</accession>
<sequence>DLMSGVKIPRKKKFYKKDKQEAIKIWNRGAQK</sequence>
<reference evidence="1" key="1">
    <citation type="journal article" date="2015" name="Nature">
        <title>Complex archaea that bridge the gap between prokaryotes and eukaryotes.</title>
        <authorList>
            <person name="Spang A."/>
            <person name="Saw J.H."/>
            <person name="Jorgensen S.L."/>
            <person name="Zaremba-Niedzwiedzka K."/>
            <person name="Martijn J."/>
            <person name="Lind A.E."/>
            <person name="van Eijk R."/>
            <person name="Schleper C."/>
            <person name="Guy L."/>
            <person name="Ettema T.J."/>
        </authorList>
    </citation>
    <scope>NUCLEOTIDE SEQUENCE</scope>
</reference>
<gene>
    <name evidence="1" type="ORF">LCGC14_2913940</name>
</gene>
<evidence type="ECO:0000313" key="1">
    <source>
        <dbReference type="EMBL" id="KKK71433.1"/>
    </source>
</evidence>
<dbReference type="AlphaFoldDB" id="A0A0F8XR67"/>
<proteinExistence type="predicted"/>
<protein>
    <submittedName>
        <fullName evidence="1">Uncharacterized protein</fullName>
    </submittedName>
</protein>
<dbReference type="EMBL" id="LAZR01057736">
    <property type="protein sequence ID" value="KKK71433.1"/>
    <property type="molecule type" value="Genomic_DNA"/>
</dbReference>
<name>A0A0F8XR67_9ZZZZ</name>
<comment type="caution">
    <text evidence="1">The sequence shown here is derived from an EMBL/GenBank/DDBJ whole genome shotgun (WGS) entry which is preliminary data.</text>
</comment>